<reference evidence="11" key="1">
    <citation type="submission" date="2018-06" db="EMBL/GenBank/DDBJ databases">
        <authorList>
            <person name="Zhirakovskaya E."/>
        </authorList>
    </citation>
    <scope>NUCLEOTIDE SEQUENCE</scope>
</reference>
<dbReference type="GO" id="GO:0006007">
    <property type="term" value="P:glucose catabolic process"/>
    <property type="evidence" value="ECO:0007669"/>
    <property type="project" value="InterPro"/>
</dbReference>
<dbReference type="GO" id="GO:0006096">
    <property type="term" value="P:glycolytic process"/>
    <property type="evidence" value="ECO:0007669"/>
    <property type="project" value="UniProtKB-UniPathway"/>
</dbReference>
<dbReference type="GO" id="GO:0030145">
    <property type="term" value="F:manganese ion binding"/>
    <property type="evidence" value="ECO:0007669"/>
    <property type="project" value="InterPro"/>
</dbReference>
<dbReference type="UniPathway" id="UPA00109">
    <property type="reaction ID" value="UER00186"/>
</dbReference>
<dbReference type="Pfam" id="PF06415">
    <property type="entry name" value="iPGM_N"/>
    <property type="match status" value="1"/>
</dbReference>
<keyword evidence="6" id="KW-0324">Glycolysis</keyword>
<evidence type="ECO:0000259" key="9">
    <source>
        <dbReference type="Pfam" id="PF01676"/>
    </source>
</evidence>
<name>A0A3B0WM97_9ZZZZ</name>
<dbReference type="EMBL" id="UOFE01000034">
    <property type="protein sequence ID" value="VAW53463.1"/>
    <property type="molecule type" value="Genomic_DNA"/>
</dbReference>
<feature type="domain" description="Metalloenzyme" evidence="9">
    <location>
        <begin position="9"/>
        <end position="496"/>
    </location>
</feature>
<dbReference type="CDD" id="cd16010">
    <property type="entry name" value="iPGM"/>
    <property type="match status" value="1"/>
</dbReference>
<dbReference type="PANTHER" id="PTHR31637">
    <property type="entry name" value="2,3-BISPHOSPHOGLYCERATE-INDEPENDENT PHOSPHOGLYCERATE MUTASE"/>
    <property type="match status" value="1"/>
</dbReference>
<sequence length="511" mass="55668">MVDRSVPRKPTLLIILDGVGVNPSRINNAMQEAETPRLDEYFSRNSHTTLDACGSSVGLPDGQMGNSEVGHMTLGSGTVIRQDLVRINDEIESGEFFTNAALVAAVEDAAANERPLHLVGLTSNGGVHSHITHLLALIKLCSDSKVKPIVHITADGRDTAQMSALTFLPEIESALEDAGGSIATVCGRYYSMDRDNRWDRTELAWQAMVNGKGRTAETAHYAIEAAYANNETDEFIIPTVLDNAELIRSDDNVIFFNFRNDRSRQLTAVLSQDHFDGFDTGDFSGAQVTCLTEYDPEFLLPIGYAPERPQATVASVVSRAGYKQMHCAETEKYAHVTYFFNGGKKKPFAGEDHVMVHSPDVATYDLQPEMSAAGVADKVIEGLQSGDYGFIMVNFANGDMVGHTAIREAVIKAVEALDKEVGRVLDAAKETGFSVILTADHGNCDEMVDPVTQEPHTQHTLYPVPCMVIDESNWHLRPGCDLSAVAPTVLQLMGLQQPPSMTGKSLLLCEY</sequence>
<feature type="domain" description="BPG-independent PGAM N-terminal" evidence="10">
    <location>
        <begin position="87"/>
        <end position="295"/>
    </location>
</feature>
<evidence type="ECO:0000256" key="8">
    <source>
        <dbReference type="ARBA" id="ARBA00023235"/>
    </source>
</evidence>
<dbReference type="GO" id="GO:0005829">
    <property type="term" value="C:cytosol"/>
    <property type="evidence" value="ECO:0007669"/>
    <property type="project" value="TreeGrafter"/>
</dbReference>
<dbReference type="AlphaFoldDB" id="A0A3B0WM97"/>
<proteinExistence type="inferred from homology"/>
<dbReference type="InterPro" id="IPR006124">
    <property type="entry name" value="Metalloenzyme"/>
</dbReference>
<organism evidence="11">
    <name type="scientific">hydrothermal vent metagenome</name>
    <dbReference type="NCBI Taxonomy" id="652676"/>
    <lineage>
        <taxon>unclassified sequences</taxon>
        <taxon>metagenomes</taxon>
        <taxon>ecological metagenomes</taxon>
    </lineage>
</organism>
<dbReference type="InterPro" id="IPR036646">
    <property type="entry name" value="PGAM_B_sf"/>
</dbReference>
<dbReference type="EC" id="5.4.2.12" evidence="4"/>
<evidence type="ECO:0000256" key="3">
    <source>
        <dbReference type="ARBA" id="ARBA00008819"/>
    </source>
</evidence>
<evidence type="ECO:0000256" key="7">
    <source>
        <dbReference type="ARBA" id="ARBA00023211"/>
    </source>
</evidence>
<evidence type="ECO:0000256" key="6">
    <source>
        <dbReference type="ARBA" id="ARBA00023152"/>
    </source>
</evidence>
<comment type="cofactor">
    <cofactor evidence="1">
        <name>Mn(2+)</name>
        <dbReference type="ChEBI" id="CHEBI:29035"/>
    </cofactor>
</comment>
<dbReference type="InterPro" id="IPR017850">
    <property type="entry name" value="Alkaline_phosphatase_core_sf"/>
</dbReference>
<dbReference type="FunFam" id="3.40.1450.10:FF:000002">
    <property type="entry name" value="2,3-bisphosphoglycerate-independent phosphoglycerate mutase"/>
    <property type="match status" value="1"/>
</dbReference>
<dbReference type="SUPFAM" id="SSF53649">
    <property type="entry name" value="Alkaline phosphatase-like"/>
    <property type="match status" value="1"/>
</dbReference>
<accession>A0A3B0WM97</accession>
<dbReference type="HAMAP" id="MF_01038">
    <property type="entry name" value="GpmI"/>
    <property type="match status" value="1"/>
</dbReference>
<dbReference type="GO" id="GO:0004619">
    <property type="term" value="F:phosphoglycerate mutase activity"/>
    <property type="evidence" value="ECO:0007669"/>
    <property type="project" value="UniProtKB-EC"/>
</dbReference>
<evidence type="ECO:0000256" key="2">
    <source>
        <dbReference type="ARBA" id="ARBA00004798"/>
    </source>
</evidence>
<protein>
    <recommendedName>
        <fullName evidence="4">phosphoglycerate mutase (2,3-diphosphoglycerate-independent)</fullName>
        <ecNumber evidence="4">5.4.2.12</ecNumber>
    </recommendedName>
</protein>
<evidence type="ECO:0000256" key="5">
    <source>
        <dbReference type="ARBA" id="ARBA00022723"/>
    </source>
</evidence>
<dbReference type="Pfam" id="PF01676">
    <property type="entry name" value="Metalloenzyme"/>
    <property type="match status" value="1"/>
</dbReference>
<dbReference type="InterPro" id="IPR011258">
    <property type="entry name" value="BPG-indep_PGM_N"/>
</dbReference>
<comment type="similarity">
    <text evidence="3">Belongs to the BPG-independent phosphoglycerate mutase family.</text>
</comment>
<comment type="pathway">
    <text evidence="2">Carbohydrate degradation; glycolysis; pyruvate from D-glyceraldehyde 3-phosphate: step 3/5.</text>
</comment>
<dbReference type="NCBIfam" id="TIGR01307">
    <property type="entry name" value="pgm_bpd_ind"/>
    <property type="match status" value="1"/>
</dbReference>
<evidence type="ECO:0000313" key="11">
    <source>
        <dbReference type="EMBL" id="VAW53463.1"/>
    </source>
</evidence>
<gene>
    <name evidence="11" type="ORF">MNBD_GAMMA05-385</name>
</gene>
<evidence type="ECO:0000259" key="10">
    <source>
        <dbReference type="Pfam" id="PF06415"/>
    </source>
</evidence>
<dbReference type="InterPro" id="IPR005995">
    <property type="entry name" value="Pgm_bpd_ind"/>
</dbReference>
<keyword evidence="7" id="KW-0464">Manganese</keyword>
<dbReference type="SUPFAM" id="SSF64158">
    <property type="entry name" value="2,3-Bisphosphoglycerate-independent phosphoglycerate mutase, substrate-binding domain"/>
    <property type="match status" value="1"/>
</dbReference>
<evidence type="ECO:0000256" key="1">
    <source>
        <dbReference type="ARBA" id="ARBA00001936"/>
    </source>
</evidence>
<evidence type="ECO:0000256" key="4">
    <source>
        <dbReference type="ARBA" id="ARBA00012026"/>
    </source>
</evidence>
<dbReference type="Gene3D" id="3.40.1450.10">
    <property type="entry name" value="BPG-independent phosphoglycerate mutase, domain B"/>
    <property type="match status" value="1"/>
</dbReference>
<dbReference type="Gene3D" id="3.40.720.10">
    <property type="entry name" value="Alkaline Phosphatase, subunit A"/>
    <property type="match status" value="1"/>
</dbReference>
<keyword evidence="8 11" id="KW-0413">Isomerase</keyword>
<keyword evidence="5" id="KW-0479">Metal-binding</keyword>
<dbReference type="PANTHER" id="PTHR31637:SF0">
    <property type="entry name" value="2,3-BISPHOSPHOGLYCERATE-INDEPENDENT PHOSPHOGLYCERATE MUTASE"/>
    <property type="match status" value="1"/>
</dbReference>
<dbReference type="PIRSF" id="PIRSF001492">
    <property type="entry name" value="IPGAM"/>
    <property type="match status" value="1"/>
</dbReference>